<evidence type="ECO:0000256" key="2">
    <source>
        <dbReference type="ARBA" id="ARBA00023004"/>
    </source>
</evidence>
<proteinExistence type="predicted"/>
<dbReference type="Gene3D" id="3.40.50.300">
    <property type="entry name" value="P-loop containing nucleotide triphosphate hydrolases"/>
    <property type="match status" value="1"/>
</dbReference>
<keyword evidence="3" id="KW-0411">Iron-sulfur</keyword>
<dbReference type="InterPro" id="IPR027417">
    <property type="entry name" value="P-loop_NTPase"/>
</dbReference>
<evidence type="ECO:0000256" key="1">
    <source>
        <dbReference type="ARBA" id="ARBA00022723"/>
    </source>
</evidence>
<dbReference type="AlphaFoldDB" id="A0A1T4WKX7"/>
<dbReference type="CDD" id="cd03110">
    <property type="entry name" value="SIMIBI_bact_arch"/>
    <property type="match status" value="1"/>
</dbReference>
<dbReference type="InterPro" id="IPR002586">
    <property type="entry name" value="CobQ/CobB/MinD/ParA_Nub-bd_dom"/>
</dbReference>
<dbReference type="InterPro" id="IPR017896">
    <property type="entry name" value="4Fe4S_Fe-S-bd"/>
</dbReference>
<dbReference type="GO" id="GO:0051536">
    <property type="term" value="F:iron-sulfur cluster binding"/>
    <property type="evidence" value="ECO:0007669"/>
    <property type="project" value="UniProtKB-KW"/>
</dbReference>
<dbReference type="PROSITE" id="PS00198">
    <property type="entry name" value="4FE4S_FER_1"/>
    <property type="match status" value="1"/>
</dbReference>
<dbReference type="InterPro" id="IPR017900">
    <property type="entry name" value="4Fe4S_Fe_S_CS"/>
</dbReference>
<dbReference type="PANTHER" id="PTHR43534">
    <property type="entry name" value="MIND SUPERFAMILY P-LOOP ATPASE CONTAINING AN INSERTED FERREDOXIN DOMAIN"/>
    <property type="match status" value="1"/>
</dbReference>
<reference evidence="5 6" key="1">
    <citation type="submission" date="2017-02" db="EMBL/GenBank/DDBJ databases">
        <authorList>
            <person name="Peterson S.W."/>
        </authorList>
    </citation>
    <scope>NUCLEOTIDE SEQUENCE [LARGE SCALE GENOMIC DNA]</scope>
    <source>
        <strain evidence="5 6">DSM 16080</strain>
    </source>
</reference>
<dbReference type="RefSeq" id="WP_078716580.1">
    <property type="nucleotide sequence ID" value="NZ_FUYC01000003.1"/>
</dbReference>
<sequence length="287" mass="30807">MKQLVVISGKGGTGKTSVTAALAGLGPDKVLADCDVDAADLHLVLHPTIEETTPFVSGEQPELDPAICTSCGLCREHCRFDAINEDFQIMPEHCEGCGVCAYVCPVQAVTMHPRTCGEQYRSSTRFGPMIHAALGIGEENSGKLVTSVRQQAKEVAEEQNINLVLVDGSPGVGCPVIASLTDADLAVMVAEPTISAVHDLKRVHQLTQHFKMPSTLIINKSGINPELEEELRQYCASHAIPVLGALPYDDNVTKAQINGQTIYEYDPDGLGRSISSIWNSLESLLND</sequence>
<dbReference type="OrthoDB" id="9778602at2"/>
<keyword evidence="1" id="KW-0479">Metal-binding</keyword>
<evidence type="ECO:0000256" key="3">
    <source>
        <dbReference type="ARBA" id="ARBA00023014"/>
    </source>
</evidence>
<protein>
    <submittedName>
        <fullName evidence="5">MinD superfamily P-loop ATPase, contains an inserted ferredoxin domain</fullName>
    </submittedName>
</protein>
<dbReference type="GO" id="GO:0046872">
    <property type="term" value="F:metal ion binding"/>
    <property type="evidence" value="ECO:0007669"/>
    <property type="project" value="UniProtKB-KW"/>
</dbReference>
<keyword evidence="6" id="KW-1185">Reference proteome</keyword>
<dbReference type="PROSITE" id="PS51379">
    <property type="entry name" value="4FE4S_FER_2"/>
    <property type="match status" value="2"/>
</dbReference>
<feature type="domain" description="4Fe-4S ferredoxin-type" evidence="4">
    <location>
        <begin position="85"/>
        <end position="114"/>
    </location>
</feature>
<feature type="domain" description="4Fe-4S ferredoxin-type" evidence="4">
    <location>
        <begin position="59"/>
        <end position="84"/>
    </location>
</feature>
<dbReference type="PANTHER" id="PTHR43534:SF1">
    <property type="entry name" value="4FE-4S CLUSTER CONTAINING PARA FAMILY ATPASE PROTEIN"/>
    <property type="match status" value="1"/>
</dbReference>
<organism evidence="5 6">
    <name type="scientific">Paucidesulfovibrio gracilis DSM 16080</name>
    <dbReference type="NCBI Taxonomy" id="1121449"/>
    <lineage>
        <taxon>Bacteria</taxon>
        <taxon>Pseudomonadati</taxon>
        <taxon>Thermodesulfobacteriota</taxon>
        <taxon>Desulfovibrionia</taxon>
        <taxon>Desulfovibrionales</taxon>
        <taxon>Desulfovibrionaceae</taxon>
        <taxon>Paucidesulfovibrio</taxon>
    </lineage>
</organism>
<evidence type="ECO:0000313" key="6">
    <source>
        <dbReference type="Proteomes" id="UP000190027"/>
    </source>
</evidence>
<dbReference type="Proteomes" id="UP000190027">
    <property type="component" value="Unassembled WGS sequence"/>
</dbReference>
<dbReference type="Gene3D" id="3.30.70.20">
    <property type="match status" value="1"/>
</dbReference>
<dbReference type="EMBL" id="FUYC01000003">
    <property type="protein sequence ID" value="SKA77555.1"/>
    <property type="molecule type" value="Genomic_DNA"/>
</dbReference>
<accession>A0A1T4WKX7</accession>
<dbReference type="Pfam" id="PF01656">
    <property type="entry name" value="CbiA"/>
    <property type="match status" value="1"/>
</dbReference>
<dbReference type="SUPFAM" id="SSF52540">
    <property type="entry name" value="P-loop containing nucleoside triphosphate hydrolases"/>
    <property type="match status" value="1"/>
</dbReference>
<keyword evidence="2" id="KW-0408">Iron</keyword>
<dbReference type="Pfam" id="PF00037">
    <property type="entry name" value="Fer4"/>
    <property type="match status" value="2"/>
</dbReference>
<dbReference type="STRING" id="1121449.SAMN02745704_00999"/>
<evidence type="ECO:0000313" key="5">
    <source>
        <dbReference type="EMBL" id="SKA77555.1"/>
    </source>
</evidence>
<evidence type="ECO:0000259" key="4">
    <source>
        <dbReference type="PROSITE" id="PS51379"/>
    </source>
</evidence>
<gene>
    <name evidence="5" type="ORF">SAMN02745704_00999</name>
</gene>
<name>A0A1T4WKX7_9BACT</name>